<evidence type="ECO:0000256" key="1">
    <source>
        <dbReference type="SAM" id="Phobius"/>
    </source>
</evidence>
<dbReference type="EMBL" id="BSTX01000001">
    <property type="protein sequence ID" value="GLZ76418.1"/>
    <property type="molecule type" value="Genomic_DNA"/>
</dbReference>
<dbReference type="InterPro" id="IPR036514">
    <property type="entry name" value="SGNH_hydro_sf"/>
</dbReference>
<organism evidence="3 4">
    <name type="scientific">Actinorhabdospora filicis</name>
    <dbReference type="NCBI Taxonomy" id="1785913"/>
    <lineage>
        <taxon>Bacteria</taxon>
        <taxon>Bacillati</taxon>
        <taxon>Actinomycetota</taxon>
        <taxon>Actinomycetes</taxon>
        <taxon>Micromonosporales</taxon>
        <taxon>Micromonosporaceae</taxon>
        <taxon>Actinorhabdospora</taxon>
    </lineage>
</organism>
<name>A0A9W6W7Y8_9ACTN</name>
<feature type="domain" description="SGNH hydrolase-type esterase" evidence="2">
    <location>
        <begin position="66"/>
        <end position="241"/>
    </location>
</feature>
<dbReference type="InterPro" id="IPR013830">
    <property type="entry name" value="SGNH_hydro"/>
</dbReference>
<gene>
    <name evidence="3" type="ORF">Afil01_12250</name>
</gene>
<keyword evidence="1" id="KW-0472">Membrane</keyword>
<dbReference type="Gene3D" id="3.40.50.1110">
    <property type="entry name" value="SGNH hydrolase"/>
    <property type="match status" value="1"/>
</dbReference>
<evidence type="ECO:0000313" key="3">
    <source>
        <dbReference type="EMBL" id="GLZ76418.1"/>
    </source>
</evidence>
<protein>
    <recommendedName>
        <fullName evidence="2">SGNH hydrolase-type esterase domain-containing protein</fullName>
    </recommendedName>
</protein>
<sequence length="259" mass="26179">MRLSTLLRRAGYTAAIGAGVAVVSGAAVLALELLAAKRVRHGHPTLGPHMRMWAGPADGAPLRLVVFGDDLAAGVGVEDAQETVGGVLAELLAGTGHRVSLSSAAVSGASTGDLETQVARALLGEAPDVAVILMSGLSEAVSHPAESVARLGEAVRRLSAAGSSVVVGTCPDLSSVTAIAQPLRSIAGWRGSRLARAQAPAIRVAGGVPVDLAARCGALFRADRGMLCEHGLHPSAEGYRALAHALYPAVYDAASRARA</sequence>
<dbReference type="Pfam" id="PF13472">
    <property type="entry name" value="Lipase_GDSL_2"/>
    <property type="match status" value="1"/>
</dbReference>
<keyword evidence="1" id="KW-1133">Transmembrane helix</keyword>
<dbReference type="Proteomes" id="UP001165079">
    <property type="component" value="Unassembled WGS sequence"/>
</dbReference>
<accession>A0A9W6W7Y8</accession>
<evidence type="ECO:0000313" key="4">
    <source>
        <dbReference type="Proteomes" id="UP001165079"/>
    </source>
</evidence>
<dbReference type="RefSeq" id="WP_285661597.1">
    <property type="nucleotide sequence ID" value="NZ_BSTX01000001.1"/>
</dbReference>
<dbReference type="AlphaFoldDB" id="A0A9W6W7Y8"/>
<keyword evidence="4" id="KW-1185">Reference proteome</keyword>
<keyword evidence="1" id="KW-0812">Transmembrane</keyword>
<dbReference type="CDD" id="cd01836">
    <property type="entry name" value="FeeA_FeeB_like"/>
    <property type="match status" value="1"/>
</dbReference>
<dbReference type="SUPFAM" id="SSF52266">
    <property type="entry name" value="SGNH hydrolase"/>
    <property type="match status" value="1"/>
</dbReference>
<evidence type="ECO:0000259" key="2">
    <source>
        <dbReference type="Pfam" id="PF13472"/>
    </source>
</evidence>
<comment type="caution">
    <text evidence="3">The sequence shown here is derived from an EMBL/GenBank/DDBJ whole genome shotgun (WGS) entry which is preliminary data.</text>
</comment>
<reference evidence="3" key="1">
    <citation type="submission" date="2023-03" db="EMBL/GenBank/DDBJ databases">
        <title>Actinorhabdospora filicis NBRC 111898.</title>
        <authorList>
            <person name="Ichikawa N."/>
            <person name="Sato H."/>
            <person name="Tonouchi N."/>
        </authorList>
    </citation>
    <scope>NUCLEOTIDE SEQUENCE</scope>
    <source>
        <strain evidence="3">NBRC 111898</strain>
    </source>
</reference>
<proteinExistence type="predicted"/>
<feature type="transmembrane region" description="Helical" evidence="1">
    <location>
        <begin position="12"/>
        <end position="34"/>
    </location>
</feature>